<dbReference type="EMBL" id="CP015005">
    <property type="protein sequence ID" value="AMS40508.1"/>
    <property type="molecule type" value="Genomic_DNA"/>
</dbReference>
<evidence type="ECO:0000313" key="4">
    <source>
        <dbReference type="Proteomes" id="UP000075755"/>
    </source>
</evidence>
<proteinExistence type="predicted"/>
<evidence type="ECO:0000256" key="1">
    <source>
        <dbReference type="SAM" id="MobiDB-lite"/>
    </source>
</evidence>
<protein>
    <submittedName>
        <fullName evidence="2">Uncharacterized protein</fullName>
    </submittedName>
</protein>
<accession>A0AAC8YLX2</accession>
<organism evidence="2 4">
    <name type="scientific">Aminobacter aminovorans</name>
    <name type="common">Chelatobacter heintzii</name>
    <dbReference type="NCBI Taxonomy" id="83263"/>
    <lineage>
        <taxon>Bacteria</taxon>
        <taxon>Pseudomonadati</taxon>
        <taxon>Pseudomonadota</taxon>
        <taxon>Alphaproteobacteria</taxon>
        <taxon>Hyphomicrobiales</taxon>
        <taxon>Phyllobacteriaceae</taxon>
        <taxon>Aminobacter</taxon>
    </lineage>
</organism>
<reference evidence="3 5" key="2">
    <citation type="submission" date="2020-08" db="EMBL/GenBank/DDBJ databases">
        <title>Genomic Encyclopedia of Type Strains, Phase IV (KMG-IV): sequencing the most valuable type-strain genomes for metagenomic binning, comparative biology and taxonomic classification.</title>
        <authorList>
            <person name="Goeker M."/>
        </authorList>
    </citation>
    <scope>NUCLEOTIDE SEQUENCE [LARGE SCALE GENOMIC DNA]</scope>
    <source>
        <strain evidence="3 5">DSM 10368</strain>
    </source>
</reference>
<sequence>MRKQDQKGRSTSGPRYVALPEWILACQAYRSLGPYARCLYVEIKRRYNGQNNGNISMSYREAAHLLGCSNKPVPNAIDELIEKGFIKPSQKGSFDWKTRLDSGAMRATTWILTELPIDWPQHSAMPATKEFMAWQPTMEKKTRPSEGVPMTRRQRTISNDVALRGRTNDTLKADHLGFDGDQNGTPRAYTYNIPHTPSVAGPSIGTNPPTRRANRG</sequence>
<dbReference type="KEGG" id="aak:AA2016_1576"/>
<gene>
    <name evidence="2" type="ORF">AA2016_1576</name>
    <name evidence="3" type="ORF">FHS67_002881</name>
</gene>
<evidence type="ECO:0000313" key="2">
    <source>
        <dbReference type="EMBL" id="AMS40508.1"/>
    </source>
</evidence>
<dbReference type="AlphaFoldDB" id="A0AAC8YLX2"/>
<reference evidence="2 4" key="1">
    <citation type="submission" date="2016-03" db="EMBL/GenBank/DDBJ databases">
        <title>Complete genome of Aminobacter aminovorans KCTC 2477.</title>
        <authorList>
            <person name="Kim K.M."/>
        </authorList>
    </citation>
    <scope>NUCLEOTIDE SEQUENCE [LARGE SCALE GENOMIC DNA]</scope>
    <source>
        <strain evidence="2 4">KCTC 2477</strain>
    </source>
</reference>
<dbReference type="Proteomes" id="UP000577697">
    <property type="component" value="Unassembled WGS sequence"/>
</dbReference>
<dbReference type="EMBL" id="JACICB010000009">
    <property type="protein sequence ID" value="MBB3706559.1"/>
    <property type="molecule type" value="Genomic_DNA"/>
</dbReference>
<dbReference type="InterPro" id="IPR036388">
    <property type="entry name" value="WH-like_DNA-bd_sf"/>
</dbReference>
<evidence type="ECO:0000313" key="5">
    <source>
        <dbReference type="Proteomes" id="UP000577697"/>
    </source>
</evidence>
<dbReference type="Proteomes" id="UP000075755">
    <property type="component" value="Chromosome"/>
</dbReference>
<keyword evidence="5" id="KW-1185">Reference proteome</keyword>
<feature type="region of interest" description="Disordered" evidence="1">
    <location>
        <begin position="193"/>
        <end position="216"/>
    </location>
</feature>
<evidence type="ECO:0000313" key="3">
    <source>
        <dbReference type="EMBL" id="MBB3706559.1"/>
    </source>
</evidence>
<dbReference type="Gene3D" id="1.10.10.10">
    <property type="entry name" value="Winged helix-like DNA-binding domain superfamily/Winged helix DNA-binding domain"/>
    <property type="match status" value="1"/>
</dbReference>
<name>A0AAC8YLX2_AMIAI</name>